<reference evidence="1 2" key="1">
    <citation type="submission" date="2019-08" db="EMBL/GenBank/DDBJ databases">
        <authorList>
            <person name="Wang G."/>
            <person name="Xu Z."/>
        </authorList>
    </citation>
    <scope>NUCLEOTIDE SEQUENCE [LARGE SCALE GENOMIC DNA]</scope>
    <source>
        <strain evidence="1 2">ZX</strain>
    </source>
</reference>
<dbReference type="GO" id="GO:0003677">
    <property type="term" value="F:DNA binding"/>
    <property type="evidence" value="ECO:0007669"/>
    <property type="project" value="InterPro"/>
</dbReference>
<comment type="caution">
    <text evidence="1">The sequence shown here is derived from an EMBL/GenBank/DDBJ whole genome shotgun (WGS) entry which is preliminary data.</text>
</comment>
<accession>A0A5D9C4G6</accession>
<dbReference type="EMBL" id="VTOU01000004">
    <property type="protein sequence ID" value="TZG24891.1"/>
    <property type="molecule type" value="Genomic_DNA"/>
</dbReference>
<dbReference type="Pfam" id="PF15943">
    <property type="entry name" value="YdaS_toxin"/>
    <property type="match status" value="1"/>
</dbReference>
<dbReference type="Gene3D" id="1.10.260.40">
    <property type="entry name" value="lambda repressor-like DNA-binding domains"/>
    <property type="match status" value="1"/>
</dbReference>
<evidence type="ECO:0000313" key="2">
    <source>
        <dbReference type="Proteomes" id="UP000322077"/>
    </source>
</evidence>
<protein>
    <submittedName>
        <fullName evidence="1">Helix-turn-helix domain-containing protein</fullName>
    </submittedName>
</protein>
<dbReference type="InterPro" id="IPR010982">
    <property type="entry name" value="Lambda_DNA-bd_dom_sf"/>
</dbReference>
<dbReference type="InterPro" id="IPR031856">
    <property type="entry name" value="YdaS_toxin-like"/>
</dbReference>
<sequence length="116" mass="12771">MATKLSPHAEFREAVRKAGGQTAFAAVCGCTQGNIWQLLKKGSELPAQYVLPVERAGFGSRYRLRPDLYPREQTARRRTTDRVAVCSVPACNRRDDDPAAQCCAVRDCPFAVKEAA</sequence>
<name>A0A5D9C4G6_9SPHN</name>
<keyword evidence="2" id="KW-1185">Reference proteome</keyword>
<organism evidence="1 2">
    <name type="scientific">Sphingomonas montanisoli</name>
    <dbReference type="NCBI Taxonomy" id="2606412"/>
    <lineage>
        <taxon>Bacteria</taxon>
        <taxon>Pseudomonadati</taxon>
        <taxon>Pseudomonadota</taxon>
        <taxon>Alphaproteobacteria</taxon>
        <taxon>Sphingomonadales</taxon>
        <taxon>Sphingomonadaceae</taxon>
        <taxon>Sphingomonas</taxon>
    </lineage>
</organism>
<dbReference type="RefSeq" id="WP_149523430.1">
    <property type="nucleotide sequence ID" value="NZ_VTOU01000004.1"/>
</dbReference>
<dbReference type="Proteomes" id="UP000322077">
    <property type="component" value="Unassembled WGS sequence"/>
</dbReference>
<evidence type="ECO:0000313" key="1">
    <source>
        <dbReference type="EMBL" id="TZG24891.1"/>
    </source>
</evidence>
<dbReference type="AlphaFoldDB" id="A0A5D9C4G6"/>
<gene>
    <name evidence="1" type="ORF">FYJ91_16555</name>
</gene>
<dbReference type="PROSITE" id="PS51257">
    <property type="entry name" value="PROKAR_LIPOPROTEIN"/>
    <property type="match status" value="1"/>
</dbReference>
<proteinExistence type="predicted"/>